<keyword evidence="2 3" id="KW-0808">Transferase</keyword>
<reference evidence="5 6" key="1">
    <citation type="submission" date="2024-01" db="EMBL/GenBank/DDBJ databases">
        <title>Genome assemblies of Stephania.</title>
        <authorList>
            <person name="Yang L."/>
        </authorList>
    </citation>
    <scope>NUCLEOTIDE SEQUENCE [LARGE SCALE GENOMIC DNA]</scope>
    <source>
        <strain evidence="5">QJT</strain>
        <tissue evidence="5">Leaf</tissue>
    </source>
</reference>
<sequence length="316" mass="36563">MERKIDEIEKKSRIQFLKIEEIDEAKLLFERRLLGPFYGFSLGPQNTRQGLHTPQETNFIPPCANVLIRREEIQESRSIKQLHDNFYYWVLDIDTKKDRLATITTNSSSECDENQEFQELLRTLPKENGNWGMSKPIIYTTIQACHTDVLLATQPKSGTTWLKALAFSMARCKRYALPTHPLLTNNPHKFVPFNEFNLEKHHQDLADCLSSSLPPFSPRVLSTHLPYESLPESIMTSSCSIVHLCRNPKDTFISTWHFINTLRYEDMNILVGLLYSKKAMIHFVEESRFMVHFGSIYDGVLKSKFGEAGESIIFKV</sequence>
<dbReference type="InterPro" id="IPR000863">
    <property type="entry name" value="Sulfotransferase_dom"/>
</dbReference>
<evidence type="ECO:0000313" key="5">
    <source>
        <dbReference type="EMBL" id="KAK9124300.1"/>
    </source>
</evidence>
<dbReference type="EMBL" id="JBBNAE010000005">
    <property type="protein sequence ID" value="KAK9124300.1"/>
    <property type="molecule type" value="Genomic_DNA"/>
</dbReference>
<keyword evidence="6" id="KW-1185">Reference proteome</keyword>
<organism evidence="5 6">
    <name type="scientific">Stephania japonica</name>
    <dbReference type="NCBI Taxonomy" id="461633"/>
    <lineage>
        <taxon>Eukaryota</taxon>
        <taxon>Viridiplantae</taxon>
        <taxon>Streptophyta</taxon>
        <taxon>Embryophyta</taxon>
        <taxon>Tracheophyta</taxon>
        <taxon>Spermatophyta</taxon>
        <taxon>Magnoliopsida</taxon>
        <taxon>Ranunculales</taxon>
        <taxon>Menispermaceae</taxon>
        <taxon>Menispermoideae</taxon>
        <taxon>Cissampelideae</taxon>
        <taxon>Stephania</taxon>
    </lineage>
</organism>
<evidence type="ECO:0000259" key="4">
    <source>
        <dbReference type="Pfam" id="PF00685"/>
    </source>
</evidence>
<protein>
    <recommendedName>
        <fullName evidence="3">Sulfotransferase</fullName>
        <ecNumber evidence="3">2.8.2.-</ecNumber>
    </recommendedName>
</protein>
<dbReference type="InterPro" id="IPR027417">
    <property type="entry name" value="P-loop_NTPase"/>
</dbReference>
<dbReference type="Gene3D" id="3.40.50.300">
    <property type="entry name" value="P-loop containing nucleotide triphosphate hydrolases"/>
    <property type="match status" value="1"/>
</dbReference>
<accession>A0AAP0P0F4</accession>
<dbReference type="Pfam" id="PF00685">
    <property type="entry name" value="Sulfotransfer_1"/>
    <property type="match status" value="1"/>
</dbReference>
<evidence type="ECO:0000313" key="6">
    <source>
        <dbReference type="Proteomes" id="UP001417504"/>
    </source>
</evidence>
<name>A0AAP0P0F4_9MAGN</name>
<dbReference type="AlphaFoldDB" id="A0AAP0P0F4"/>
<proteinExistence type="inferred from homology"/>
<gene>
    <name evidence="5" type="ORF">Sjap_013902</name>
</gene>
<evidence type="ECO:0000256" key="1">
    <source>
        <dbReference type="ARBA" id="ARBA00005771"/>
    </source>
</evidence>
<dbReference type="SUPFAM" id="SSF52540">
    <property type="entry name" value="P-loop containing nucleoside triphosphate hydrolases"/>
    <property type="match status" value="1"/>
</dbReference>
<evidence type="ECO:0000256" key="2">
    <source>
        <dbReference type="ARBA" id="ARBA00022679"/>
    </source>
</evidence>
<dbReference type="PANTHER" id="PTHR11783">
    <property type="entry name" value="SULFOTRANSFERASE SULT"/>
    <property type="match status" value="1"/>
</dbReference>
<dbReference type="GO" id="GO:0008146">
    <property type="term" value="F:sulfotransferase activity"/>
    <property type="evidence" value="ECO:0007669"/>
    <property type="project" value="InterPro"/>
</dbReference>
<dbReference type="Proteomes" id="UP001417504">
    <property type="component" value="Unassembled WGS sequence"/>
</dbReference>
<feature type="domain" description="Sulfotransferase" evidence="4">
    <location>
        <begin position="147"/>
        <end position="266"/>
    </location>
</feature>
<dbReference type="EC" id="2.8.2.-" evidence="3"/>
<comment type="similarity">
    <text evidence="1 3">Belongs to the sulfotransferase 1 family.</text>
</comment>
<evidence type="ECO:0000256" key="3">
    <source>
        <dbReference type="RuleBase" id="RU361155"/>
    </source>
</evidence>
<comment type="caution">
    <text evidence="5">The sequence shown here is derived from an EMBL/GenBank/DDBJ whole genome shotgun (WGS) entry which is preliminary data.</text>
</comment>